<evidence type="ECO:0000313" key="1">
    <source>
        <dbReference type="EMBL" id="MBD3325040.1"/>
    </source>
</evidence>
<sequence length="263" mass="27934">MKKMTQYTRITLVLSLLLLVGLVGCSEESQTPVTSDASIADIPGSEQYKIADSVEVSPDSVTLLAGQTIPAGTITVEVVEDEAGAYAFIVTYSTVDGWELTEAHLWVGTDLAQMPQTRSGNPKIGNFPSQSGEITGATSYTFYVPVTLAEAMCTSTPDYLIAAHAALRKPTGDGTTYQTETGWGDGERLGDRGSWATVFAVDILCESSSTDEETGGGTETAFAFGNSLALCFSSLDTDQDGRSEFQRWGWTNGPLSPGSYAFP</sequence>
<comment type="caution">
    <text evidence="1">The sequence shown here is derived from an EMBL/GenBank/DDBJ whole genome shotgun (WGS) entry which is preliminary data.</text>
</comment>
<organism evidence="1 2">
    <name type="scientific">candidate division KSB3 bacterium</name>
    <dbReference type="NCBI Taxonomy" id="2044937"/>
    <lineage>
        <taxon>Bacteria</taxon>
        <taxon>candidate division KSB3</taxon>
    </lineage>
</organism>
<evidence type="ECO:0000313" key="2">
    <source>
        <dbReference type="Proteomes" id="UP000649604"/>
    </source>
</evidence>
<proteinExistence type="predicted"/>
<reference evidence="1" key="1">
    <citation type="submission" date="2019-11" db="EMBL/GenBank/DDBJ databases">
        <title>Microbial mats filling the niche in hypersaline microbial mats.</title>
        <authorList>
            <person name="Wong H.L."/>
            <person name="Macleod F.I."/>
            <person name="White R.A. III"/>
            <person name="Burns B.P."/>
        </authorList>
    </citation>
    <scope>NUCLEOTIDE SEQUENCE</scope>
    <source>
        <strain evidence="1">Rbin_158</strain>
    </source>
</reference>
<dbReference type="EMBL" id="WJJP01000341">
    <property type="protein sequence ID" value="MBD3325040.1"/>
    <property type="molecule type" value="Genomic_DNA"/>
</dbReference>
<gene>
    <name evidence="1" type="ORF">GF339_10675</name>
</gene>
<accession>A0A9D5JVT5</accession>
<feature type="non-terminal residue" evidence="1">
    <location>
        <position position="263"/>
    </location>
</feature>
<name>A0A9D5JVT5_9BACT</name>
<protein>
    <submittedName>
        <fullName evidence="1">Uncharacterized protein</fullName>
    </submittedName>
</protein>
<dbReference type="AlphaFoldDB" id="A0A9D5JVT5"/>
<dbReference type="PROSITE" id="PS51257">
    <property type="entry name" value="PROKAR_LIPOPROTEIN"/>
    <property type="match status" value="1"/>
</dbReference>
<dbReference type="Proteomes" id="UP000649604">
    <property type="component" value="Unassembled WGS sequence"/>
</dbReference>